<reference evidence="3" key="1">
    <citation type="journal article" date="2020" name="BMC Genomics">
        <title>Correction to: Identification and distribution of gene clusters required for synthesis of sphingolipid metabolism inhibitors in diverse species of the filamentous fungus Fusarium.</title>
        <authorList>
            <person name="Kim H.S."/>
            <person name="Lohmar J.M."/>
            <person name="Busman M."/>
            <person name="Brown D.W."/>
            <person name="Naumann T.A."/>
            <person name="Divon H.H."/>
            <person name="Lysoe E."/>
            <person name="Uhlig S."/>
            <person name="Proctor R.H."/>
        </authorList>
    </citation>
    <scope>NUCLEOTIDE SEQUENCE</scope>
    <source>
        <strain evidence="3">NRRL 45417</strain>
    </source>
</reference>
<dbReference type="OrthoDB" id="1577640at2759"/>
<keyword evidence="1" id="KW-0812">Transmembrane</keyword>
<keyword evidence="4" id="KW-1185">Reference proteome</keyword>
<proteinExistence type="predicted"/>
<evidence type="ECO:0000256" key="1">
    <source>
        <dbReference type="SAM" id="Phobius"/>
    </source>
</evidence>
<keyword evidence="1" id="KW-0472">Membrane</keyword>
<dbReference type="EMBL" id="JABFAI010000221">
    <property type="protein sequence ID" value="KAF4950089.1"/>
    <property type="molecule type" value="Genomic_DNA"/>
</dbReference>
<dbReference type="Gene3D" id="3.40.50.1580">
    <property type="entry name" value="Nucleoside phosphorylase domain"/>
    <property type="match status" value="1"/>
</dbReference>
<feature type="transmembrane region" description="Helical" evidence="1">
    <location>
        <begin position="330"/>
        <end position="352"/>
    </location>
</feature>
<dbReference type="Proteomes" id="UP000604273">
    <property type="component" value="Unassembled WGS sequence"/>
</dbReference>
<dbReference type="AlphaFoldDB" id="A0A8H4WUB9"/>
<dbReference type="InterPro" id="IPR035994">
    <property type="entry name" value="Nucleoside_phosphorylase_sf"/>
</dbReference>
<dbReference type="PANTHER" id="PTHR46082">
    <property type="entry name" value="ATP/GTP-BINDING PROTEIN-RELATED"/>
    <property type="match status" value="1"/>
</dbReference>
<evidence type="ECO:0000313" key="4">
    <source>
        <dbReference type="Proteomes" id="UP000604273"/>
    </source>
</evidence>
<feature type="domain" description="Nucleoside phosphorylase" evidence="2">
    <location>
        <begin position="9"/>
        <end position="155"/>
    </location>
</feature>
<dbReference type="InterPro" id="IPR000845">
    <property type="entry name" value="Nucleoside_phosphorylase_d"/>
</dbReference>
<reference evidence="3" key="2">
    <citation type="submission" date="2020-05" db="EMBL/GenBank/DDBJ databases">
        <authorList>
            <person name="Kim H.-S."/>
            <person name="Proctor R.H."/>
            <person name="Brown D.W."/>
        </authorList>
    </citation>
    <scope>NUCLEOTIDE SEQUENCE</scope>
    <source>
        <strain evidence="3">NRRL 45417</strain>
    </source>
</reference>
<evidence type="ECO:0000313" key="3">
    <source>
        <dbReference type="EMBL" id="KAF4950089.1"/>
    </source>
</evidence>
<name>A0A8H4WUB9_9HYPO</name>
<evidence type="ECO:0000259" key="2">
    <source>
        <dbReference type="Pfam" id="PF01048"/>
    </source>
</evidence>
<accession>A0A8H4WUB9</accession>
<dbReference type="InterPro" id="IPR053137">
    <property type="entry name" value="NLR-like"/>
</dbReference>
<comment type="caution">
    <text evidence="3">The sequence shown here is derived from an EMBL/GenBank/DDBJ whole genome shotgun (WGS) entry which is preliminary data.</text>
</comment>
<dbReference type="SUPFAM" id="SSF53167">
    <property type="entry name" value="Purine and uridine phosphorylases"/>
    <property type="match status" value="1"/>
</dbReference>
<sequence>MVGLLDYTIGWICALDIEYVAAQVFLDEKCPAPRNVSPHDPNHYTVGRIGHHNIVIAVLPYKQYGLENATFVATHMLHSFPNIEFVLMVGIGGGAPSLRHDIRLGDVVIGTASNDHGGVFNYDFGKAIQNSAFSYTRSLKPPPAVLQDVVKELQEERSIGNKLEKSINAVLSQYPRLRRNYQRPDIIHDRLYLSHVIHSSDNKASCTETCGSDPSRLVRRSQRTGNENELYIHYGLIASSNAVCKDPELRDKFAEERDVLCFEMEAAGLANFFPCLVIRGICDYSDTHKNDEWQGYAAMAAAAYAKELIRHVPRAEAFTTRNLSSCAAKWLAGRCLSLFMETTFVFMLLLLVKTIASNAGLKWGSTSVIQ</sequence>
<dbReference type="PANTHER" id="PTHR46082:SF11">
    <property type="entry name" value="AAA+ ATPASE DOMAIN-CONTAINING PROTEIN-RELATED"/>
    <property type="match status" value="1"/>
</dbReference>
<protein>
    <recommendedName>
        <fullName evidence="2">Nucleoside phosphorylase domain-containing protein</fullName>
    </recommendedName>
</protein>
<gene>
    <name evidence="3" type="ORF">FGADI_8428</name>
</gene>
<organism evidence="3 4">
    <name type="scientific">Fusarium gaditjirri</name>
    <dbReference type="NCBI Taxonomy" id="282569"/>
    <lineage>
        <taxon>Eukaryota</taxon>
        <taxon>Fungi</taxon>
        <taxon>Dikarya</taxon>
        <taxon>Ascomycota</taxon>
        <taxon>Pezizomycotina</taxon>
        <taxon>Sordariomycetes</taxon>
        <taxon>Hypocreomycetidae</taxon>
        <taxon>Hypocreales</taxon>
        <taxon>Nectriaceae</taxon>
        <taxon>Fusarium</taxon>
        <taxon>Fusarium nisikadoi species complex</taxon>
    </lineage>
</organism>
<dbReference type="Pfam" id="PF01048">
    <property type="entry name" value="PNP_UDP_1"/>
    <property type="match status" value="1"/>
</dbReference>
<keyword evidence="1" id="KW-1133">Transmembrane helix</keyword>
<dbReference type="GO" id="GO:0009116">
    <property type="term" value="P:nucleoside metabolic process"/>
    <property type="evidence" value="ECO:0007669"/>
    <property type="project" value="InterPro"/>
</dbReference>
<dbReference type="GO" id="GO:0003824">
    <property type="term" value="F:catalytic activity"/>
    <property type="evidence" value="ECO:0007669"/>
    <property type="project" value="InterPro"/>
</dbReference>